<dbReference type="PANTHER" id="PTHR38445">
    <property type="entry name" value="HTH-TYPE TRANSCRIPTIONAL REPRESSOR YTRA"/>
    <property type="match status" value="1"/>
</dbReference>
<dbReference type="Gene3D" id="1.10.10.10">
    <property type="entry name" value="Winged helix-like DNA-binding domain superfamily/Winged helix DNA-binding domain"/>
    <property type="match status" value="1"/>
</dbReference>
<keyword evidence="2" id="KW-0238">DNA-binding</keyword>
<name>A0A9D1PRS5_9SPIO</name>
<dbReference type="Proteomes" id="UP000823936">
    <property type="component" value="Unassembled WGS sequence"/>
</dbReference>
<sequence length="123" mass="14030">MSWNFREDIPIFIQLASFIEDDIFCLKYREGEALPSTTELSATLRINPATVLKGVNILVDEGLVEKRRGLGMYVKENAREMIKEKRKASFSSSFVFPLVNEAKKLGMTEDEILDAVKKEIKND</sequence>
<gene>
    <name evidence="5" type="ORF">IAB12_01795</name>
</gene>
<evidence type="ECO:0000256" key="2">
    <source>
        <dbReference type="ARBA" id="ARBA00023125"/>
    </source>
</evidence>
<dbReference type="GO" id="GO:0003700">
    <property type="term" value="F:DNA-binding transcription factor activity"/>
    <property type="evidence" value="ECO:0007669"/>
    <property type="project" value="InterPro"/>
</dbReference>
<reference evidence="5" key="2">
    <citation type="submission" date="2021-04" db="EMBL/GenBank/DDBJ databases">
        <authorList>
            <person name="Gilroy R."/>
        </authorList>
    </citation>
    <scope>NUCLEOTIDE SEQUENCE</scope>
    <source>
        <strain evidence="5">Gambia11-129</strain>
    </source>
</reference>
<dbReference type="InterPro" id="IPR000524">
    <property type="entry name" value="Tscrpt_reg_HTH_GntR"/>
</dbReference>
<reference evidence="5" key="1">
    <citation type="journal article" date="2021" name="PeerJ">
        <title>Extensive microbial diversity within the chicken gut microbiome revealed by metagenomics and culture.</title>
        <authorList>
            <person name="Gilroy R."/>
            <person name="Ravi A."/>
            <person name="Getino M."/>
            <person name="Pursley I."/>
            <person name="Horton D.L."/>
            <person name="Alikhan N.F."/>
            <person name="Baker D."/>
            <person name="Gharbi K."/>
            <person name="Hall N."/>
            <person name="Watson M."/>
            <person name="Adriaenssens E.M."/>
            <person name="Foster-Nyarko E."/>
            <person name="Jarju S."/>
            <person name="Secka A."/>
            <person name="Antonio M."/>
            <person name="Oren A."/>
            <person name="Chaudhuri R.R."/>
            <person name="La Ragione R."/>
            <person name="Hildebrand F."/>
            <person name="Pallen M.J."/>
        </authorList>
    </citation>
    <scope>NUCLEOTIDE SEQUENCE</scope>
    <source>
        <strain evidence="5">Gambia11-129</strain>
    </source>
</reference>
<evidence type="ECO:0000256" key="1">
    <source>
        <dbReference type="ARBA" id="ARBA00023015"/>
    </source>
</evidence>
<dbReference type="PANTHER" id="PTHR38445:SF10">
    <property type="entry name" value="GNTR-FAMILY TRANSCRIPTIONAL REGULATOR"/>
    <property type="match status" value="1"/>
</dbReference>
<dbReference type="SMART" id="SM00345">
    <property type="entry name" value="HTH_GNTR"/>
    <property type="match status" value="1"/>
</dbReference>
<dbReference type="PROSITE" id="PS50949">
    <property type="entry name" value="HTH_GNTR"/>
    <property type="match status" value="1"/>
</dbReference>
<evidence type="ECO:0000313" key="5">
    <source>
        <dbReference type="EMBL" id="HIV98496.1"/>
    </source>
</evidence>
<dbReference type="EMBL" id="DXHU01000006">
    <property type="protein sequence ID" value="HIV98496.1"/>
    <property type="molecule type" value="Genomic_DNA"/>
</dbReference>
<dbReference type="GO" id="GO:0003677">
    <property type="term" value="F:DNA binding"/>
    <property type="evidence" value="ECO:0007669"/>
    <property type="project" value="UniProtKB-KW"/>
</dbReference>
<accession>A0A9D1PRS5</accession>
<dbReference type="CDD" id="cd07377">
    <property type="entry name" value="WHTH_GntR"/>
    <property type="match status" value="1"/>
</dbReference>
<feature type="domain" description="HTH gntR-type" evidence="4">
    <location>
        <begin position="9"/>
        <end position="77"/>
    </location>
</feature>
<evidence type="ECO:0000313" key="6">
    <source>
        <dbReference type="Proteomes" id="UP000823936"/>
    </source>
</evidence>
<protein>
    <submittedName>
        <fullName evidence="5">GntR family transcriptional regulator</fullName>
    </submittedName>
</protein>
<dbReference type="AlphaFoldDB" id="A0A9D1PRS5"/>
<dbReference type="SUPFAM" id="SSF46785">
    <property type="entry name" value="Winged helix' DNA-binding domain"/>
    <property type="match status" value="1"/>
</dbReference>
<evidence type="ECO:0000259" key="4">
    <source>
        <dbReference type="PROSITE" id="PS50949"/>
    </source>
</evidence>
<evidence type="ECO:0000256" key="3">
    <source>
        <dbReference type="ARBA" id="ARBA00023163"/>
    </source>
</evidence>
<comment type="caution">
    <text evidence="5">The sequence shown here is derived from an EMBL/GenBank/DDBJ whole genome shotgun (WGS) entry which is preliminary data.</text>
</comment>
<keyword evidence="3" id="KW-0804">Transcription</keyword>
<dbReference type="InterPro" id="IPR036390">
    <property type="entry name" value="WH_DNA-bd_sf"/>
</dbReference>
<dbReference type="InterPro" id="IPR036388">
    <property type="entry name" value="WH-like_DNA-bd_sf"/>
</dbReference>
<dbReference type="Pfam" id="PF00392">
    <property type="entry name" value="GntR"/>
    <property type="match status" value="1"/>
</dbReference>
<organism evidence="5 6">
    <name type="scientific">Candidatus Ornithospirochaeta avicola</name>
    <dbReference type="NCBI Taxonomy" id="2840896"/>
    <lineage>
        <taxon>Bacteria</taxon>
        <taxon>Pseudomonadati</taxon>
        <taxon>Spirochaetota</taxon>
        <taxon>Spirochaetia</taxon>
        <taxon>Spirochaetales</taxon>
        <taxon>Spirochaetaceae</taxon>
        <taxon>Spirochaetaceae incertae sedis</taxon>
        <taxon>Candidatus Ornithospirochaeta</taxon>
    </lineage>
</organism>
<proteinExistence type="predicted"/>
<keyword evidence="1" id="KW-0805">Transcription regulation</keyword>